<keyword evidence="5" id="KW-1185">Reference proteome</keyword>
<organism evidence="4 5">
    <name type="scientific">Lepeophtheirus salmonis</name>
    <name type="common">Salmon louse</name>
    <name type="synonym">Caligus salmonis</name>
    <dbReference type="NCBI Taxonomy" id="72036"/>
    <lineage>
        <taxon>Eukaryota</taxon>
        <taxon>Metazoa</taxon>
        <taxon>Ecdysozoa</taxon>
        <taxon>Arthropoda</taxon>
        <taxon>Crustacea</taxon>
        <taxon>Multicrustacea</taxon>
        <taxon>Hexanauplia</taxon>
        <taxon>Copepoda</taxon>
        <taxon>Siphonostomatoida</taxon>
        <taxon>Caligidae</taxon>
        <taxon>Lepeophtheirus</taxon>
    </lineage>
</organism>
<keyword evidence="3" id="KW-0143">Chaperone</keyword>
<dbReference type="AlphaFoldDB" id="A0A7R8CMX0"/>
<reference evidence="4" key="1">
    <citation type="submission" date="2021-02" db="EMBL/GenBank/DDBJ databases">
        <authorList>
            <person name="Bekaert M."/>
        </authorList>
    </citation>
    <scope>NUCLEOTIDE SEQUENCE</scope>
    <source>
        <strain evidence="4">IoA-00</strain>
    </source>
</reference>
<name>A0A7R8CMX0_LEPSM</name>
<dbReference type="Pfam" id="PF16094">
    <property type="entry name" value="PAC1"/>
    <property type="match status" value="1"/>
</dbReference>
<evidence type="ECO:0000256" key="2">
    <source>
        <dbReference type="ARBA" id="ARBA00019180"/>
    </source>
</evidence>
<evidence type="ECO:0000256" key="1">
    <source>
        <dbReference type="ARBA" id="ARBA00005261"/>
    </source>
</evidence>
<dbReference type="PANTHER" id="PTHR15069">
    <property type="entry name" value="PROTEASOME ASSEMBLY CHAPERONE 1"/>
    <property type="match status" value="1"/>
</dbReference>
<evidence type="ECO:0000313" key="4">
    <source>
        <dbReference type="EMBL" id="CAF2867807.1"/>
    </source>
</evidence>
<proteinExistence type="inferred from homology"/>
<comment type="similarity">
    <text evidence="1">Belongs to the PSMG1 family.</text>
</comment>
<dbReference type="InterPro" id="IPR016565">
    <property type="entry name" value="Proteasome_assmbl_chp_1"/>
</dbReference>
<dbReference type="EMBL" id="HG994581">
    <property type="protein sequence ID" value="CAF2867807.1"/>
    <property type="molecule type" value="Genomic_DNA"/>
</dbReference>
<dbReference type="GO" id="GO:0070628">
    <property type="term" value="F:proteasome binding"/>
    <property type="evidence" value="ECO:0007669"/>
    <property type="project" value="TreeGrafter"/>
</dbReference>
<accession>A0A7R8CMX0</accession>
<dbReference type="GO" id="GO:0080129">
    <property type="term" value="P:proteasome core complex assembly"/>
    <property type="evidence" value="ECO:0007669"/>
    <property type="project" value="TreeGrafter"/>
</dbReference>
<gene>
    <name evidence="4" type="ORF">LSAA_6366</name>
</gene>
<evidence type="ECO:0000256" key="3">
    <source>
        <dbReference type="ARBA" id="ARBA00023186"/>
    </source>
</evidence>
<dbReference type="Proteomes" id="UP000675881">
    <property type="component" value="Chromosome 2"/>
</dbReference>
<sequence length="243" mass="27780">MEATFFGETVSVPSRRFDEEDELEDNSAQSIKNYVVELDVNPKKVFLAVDKLSKAFCKVYLISSNDAVGQIYETDEEDNELRTEKCAFYKTLDSSSLVCVTKGTDPFMPIKFARKFLEALHDDVQIFILRNNHLSFYKSVEPSDVSVVTRILKTSKCDVNLKIPTLEEPNFVSRTPAAVMSMCEYLDRKCLLMFSFTDSFEPDSISISGFLSLLKFVTPLEDIEVQSRIKKLAFEIQTDQIYM</sequence>
<protein>
    <recommendedName>
        <fullName evidence="2">Proteasome assembly chaperone 1</fullName>
    </recommendedName>
</protein>
<evidence type="ECO:0000313" key="5">
    <source>
        <dbReference type="Proteomes" id="UP000675881"/>
    </source>
</evidence>
<dbReference type="PANTHER" id="PTHR15069:SF1">
    <property type="entry name" value="PROTEASOME ASSEMBLY CHAPERONE 1"/>
    <property type="match status" value="1"/>
</dbReference>
<dbReference type="GO" id="GO:0005783">
    <property type="term" value="C:endoplasmic reticulum"/>
    <property type="evidence" value="ECO:0007669"/>
    <property type="project" value="InterPro"/>
</dbReference>